<comment type="caution">
    <text evidence="2">The sequence shown here is derived from an EMBL/GenBank/DDBJ whole genome shotgun (WGS) entry which is preliminary data.</text>
</comment>
<proteinExistence type="predicted"/>
<feature type="compositionally biased region" description="Basic and acidic residues" evidence="1">
    <location>
        <begin position="7"/>
        <end position="22"/>
    </location>
</feature>
<evidence type="ECO:0000256" key="1">
    <source>
        <dbReference type="SAM" id="MobiDB-lite"/>
    </source>
</evidence>
<keyword evidence="3" id="KW-1185">Reference proteome</keyword>
<dbReference type="AlphaFoldDB" id="A0A3E0G3R7"/>
<reference evidence="2 3" key="1">
    <citation type="submission" date="2018-08" db="EMBL/GenBank/DDBJ databases">
        <title>Genomic Encyclopedia of Archaeal and Bacterial Type Strains, Phase II (KMG-II): from individual species to whole genera.</title>
        <authorList>
            <person name="Goeker M."/>
        </authorList>
    </citation>
    <scope>NUCLEOTIDE SEQUENCE [LARGE SCALE GENOMIC DNA]</scope>
    <source>
        <strain evidence="2 3">DSM 45791</strain>
    </source>
</reference>
<name>A0A3E0G3R7_9PSEU</name>
<dbReference type="EMBL" id="QUNO01000047">
    <property type="protein sequence ID" value="REH17442.1"/>
    <property type="molecule type" value="Genomic_DNA"/>
</dbReference>
<accession>A0A3E0G3R7</accession>
<feature type="region of interest" description="Disordered" evidence="1">
    <location>
        <begin position="1"/>
        <end position="43"/>
    </location>
</feature>
<feature type="compositionally biased region" description="Low complexity" evidence="1">
    <location>
        <begin position="23"/>
        <end position="33"/>
    </location>
</feature>
<dbReference type="RefSeq" id="WP_116182457.1">
    <property type="nucleotide sequence ID" value="NZ_CP144377.1"/>
</dbReference>
<protein>
    <submittedName>
        <fullName evidence="2">Uncharacterized protein</fullName>
    </submittedName>
</protein>
<evidence type="ECO:0000313" key="3">
    <source>
        <dbReference type="Proteomes" id="UP000256269"/>
    </source>
</evidence>
<evidence type="ECO:0000313" key="2">
    <source>
        <dbReference type="EMBL" id="REH17442.1"/>
    </source>
</evidence>
<dbReference type="Proteomes" id="UP000256269">
    <property type="component" value="Unassembled WGS sequence"/>
</dbReference>
<organism evidence="2 3">
    <name type="scientific">Kutzneria buriramensis</name>
    <dbReference type="NCBI Taxonomy" id="1045776"/>
    <lineage>
        <taxon>Bacteria</taxon>
        <taxon>Bacillati</taxon>
        <taxon>Actinomycetota</taxon>
        <taxon>Actinomycetes</taxon>
        <taxon>Pseudonocardiales</taxon>
        <taxon>Pseudonocardiaceae</taxon>
        <taxon>Kutzneria</taxon>
    </lineage>
</organism>
<dbReference type="OrthoDB" id="5125757at2"/>
<sequence>MSAAKTAADKLKEKAERLRRQQAEQASGQEQQQRPLAAAPDVHTKPIRSTVDLSPDQHAKLKAWCGNVAVEIGRSRVTTQDVMRTLVGRLLDDPGLAQNVIRDLRQLG</sequence>
<gene>
    <name evidence="2" type="ORF">BCF44_14714</name>
</gene>